<proteinExistence type="predicted"/>
<sequence length="67" mass="7828">MEQLKGLWRDTKYLWLGFAFASVAFAAFGSWYHLALIPCLPVCFTYFAWMRYDENGKPKNDFNGADH</sequence>
<dbReference type="EMBL" id="CP036318">
    <property type="protein sequence ID" value="QDV55081.1"/>
    <property type="molecule type" value="Genomic_DNA"/>
</dbReference>
<evidence type="ECO:0000313" key="2">
    <source>
        <dbReference type="EMBL" id="QDV55081.1"/>
    </source>
</evidence>
<keyword evidence="3" id="KW-1185">Reference proteome</keyword>
<dbReference type="RefSeq" id="WP_145090607.1">
    <property type="nucleotide sequence ID" value="NZ_CP036318.1"/>
</dbReference>
<protein>
    <submittedName>
        <fullName evidence="2">Uncharacterized protein</fullName>
    </submittedName>
</protein>
<evidence type="ECO:0000256" key="1">
    <source>
        <dbReference type="SAM" id="Phobius"/>
    </source>
</evidence>
<gene>
    <name evidence="2" type="ORF">Mal33_10500</name>
</gene>
<dbReference type="AlphaFoldDB" id="A0A518IPR1"/>
<accession>A0A518IPR1</accession>
<keyword evidence="1" id="KW-0812">Transmembrane</keyword>
<evidence type="ECO:0000313" key="3">
    <source>
        <dbReference type="Proteomes" id="UP000316770"/>
    </source>
</evidence>
<keyword evidence="1" id="KW-1133">Transmembrane helix</keyword>
<reference evidence="2 3" key="1">
    <citation type="submission" date="2019-02" db="EMBL/GenBank/DDBJ databases">
        <title>Deep-cultivation of Planctomycetes and their phenomic and genomic characterization uncovers novel biology.</title>
        <authorList>
            <person name="Wiegand S."/>
            <person name="Jogler M."/>
            <person name="Boedeker C."/>
            <person name="Pinto D."/>
            <person name="Vollmers J."/>
            <person name="Rivas-Marin E."/>
            <person name="Kohn T."/>
            <person name="Peeters S.H."/>
            <person name="Heuer A."/>
            <person name="Rast P."/>
            <person name="Oberbeckmann S."/>
            <person name="Bunk B."/>
            <person name="Jeske O."/>
            <person name="Meyerdierks A."/>
            <person name="Storesund J.E."/>
            <person name="Kallscheuer N."/>
            <person name="Luecker S."/>
            <person name="Lage O.M."/>
            <person name="Pohl T."/>
            <person name="Merkel B.J."/>
            <person name="Hornburger P."/>
            <person name="Mueller R.-W."/>
            <person name="Bruemmer F."/>
            <person name="Labrenz M."/>
            <person name="Spormann A.M."/>
            <person name="Op den Camp H."/>
            <person name="Overmann J."/>
            <person name="Amann R."/>
            <person name="Jetten M.S.M."/>
            <person name="Mascher T."/>
            <person name="Medema M.H."/>
            <person name="Devos D.P."/>
            <person name="Kaster A.-K."/>
            <person name="Ovreas L."/>
            <person name="Rohde M."/>
            <person name="Galperin M.Y."/>
            <person name="Jogler C."/>
        </authorList>
    </citation>
    <scope>NUCLEOTIDE SEQUENCE [LARGE SCALE GENOMIC DNA]</scope>
    <source>
        <strain evidence="2 3">Mal33</strain>
    </source>
</reference>
<dbReference type="Proteomes" id="UP000316770">
    <property type="component" value="Chromosome"/>
</dbReference>
<keyword evidence="1" id="KW-0472">Membrane</keyword>
<name>A0A518IPR1_9BACT</name>
<organism evidence="2 3">
    <name type="scientific">Rosistilla oblonga</name>
    <dbReference type="NCBI Taxonomy" id="2527990"/>
    <lineage>
        <taxon>Bacteria</taxon>
        <taxon>Pseudomonadati</taxon>
        <taxon>Planctomycetota</taxon>
        <taxon>Planctomycetia</taxon>
        <taxon>Pirellulales</taxon>
        <taxon>Pirellulaceae</taxon>
        <taxon>Rosistilla</taxon>
    </lineage>
</organism>
<feature type="transmembrane region" description="Helical" evidence="1">
    <location>
        <begin position="12"/>
        <end position="29"/>
    </location>
</feature>